<dbReference type="PANTHER" id="PTHR11647:SF1">
    <property type="entry name" value="COLLAPSIN RESPONSE MEDIATOR PROTEIN"/>
    <property type="match status" value="1"/>
</dbReference>
<gene>
    <name evidence="3" type="primary">iadA</name>
    <name evidence="3" type="ORF">GCM10007414_23830</name>
</gene>
<dbReference type="InterPro" id="IPR050378">
    <property type="entry name" value="Metallo-dep_Hydrolases_sf"/>
</dbReference>
<accession>A0ABQ1I2U1</accession>
<dbReference type="Proteomes" id="UP000651977">
    <property type="component" value="Unassembled WGS sequence"/>
</dbReference>
<dbReference type="PIRSF" id="PIRSF001238">
    <property type="entry name" value="IadA"/>
    <property type="match status" value="1"/>
</dbReference>
<keyword evidence="4" id="KW-1185">Reference proteome</keyword>
<evidence type="ECO:0000313" key="4">
    <source>
        <dbReference type="Proteomes" id="UP000651977"/>
    </source>
</evidence>
<comment type="subcellular location">
    <subcellularLocation>
        <location evidence="1">Cytoplasm</location>
    </subcellularLocation>
</comment>
<name>A0ABQ1I2U1_9ALTE</name>
<comment type="caution">
    <text evidence="3">The sequence shown here is derived from an EMBL/GenBank/DDBJ whole genome shotgun (WGS) entry which is preliminary data.</text>
</comment>
<dbReference type="InterPro" id="IPR032466">
    <property type="entry name" value="Metal_Hydrolase"/>
</dbReference>
<dbReference type="Gene3D" id="3.20.20.140">
    <property type="entry name" value="Metal-dependent hydrolases"/>
    <property type="match status" value="1"/>
</dbReference>
<proteinExistence type="inferred from homology"/>
<dbReference type="PANTHER" id="PTHR11647">
    <property type="entry name" value="HYDRANTOINASE/DIHYDROPYRIMIDINASE FAMILY MEMBER"/>
    <property type="match status" value="1"/>
</dbReference>
<dbReference type="InterPro" id="IPR006680">
    <property type="entry name" value="Amidohydro-rel"/>
</dbReference>
<evidence type="ECO:0000313" key="3">
    <source>
        <dbReference type="EMBL" id="GGB09686.1"/>
    </source>
</evidence>
<sequence>MLTLLKNAQVYAPESLGYNDLLLANDKIVEIAPSIRLDSNLDIVKVQDMAGALVAPGFVDALVHYTGGGGEGGFAHRTAELNYQDAIASGVTTMVGALGTDSITRTPVQVLGKARELSALGLTCYCYTGSYHLPVKTITGSVEQDIVLIPEMIGVGEIAISDHRASQASLQSFIELVAEARVAGLLAGKKGISFFHVGDGKRKLSMLRDIVKHSDIHISQLYATHCNRNQALFEDALDFLQEGGAIDFTTSTIPQFIEEGEVSCGLALKTILDRGLDWQRVSFSSDANASLPLFNQAGELCGMQAGQLTSLYQAALEAVQHYQIPLAMALSVISKNPAQILGLKNKGQLAKGFDADLVSLNPNTLQIEQVIAKGKTIWTAK</sequence>
<evidence type="ECO:0000259" key="2">
    <source>
        <dbReference type="Pfam" id="PF01979"/>
    </source>
</evidence>
<keyword evidence="1" id="KW-0482">Metalloprotease</keyword>
<reference evidence="4" key="1">
    <citation type="journal article" date="2019" name="Int. J. Syst. Evol. Microbiol.">
        <title>The Global Catalogue of Microorganisms (GCM) 10K type strain sequencing project: providing services to taxonomists for standard genome sequencing and annotation.</title>
        <authorList>
            <consortium name="The Broad Institute Genomics Platform"/>
            <consortium name="The Broad Institute Genome Sequencing Center for Infectious Disease"/>
            <person name="Wu L."/>
            <person name="Ma J."/>
        </authorList>
    </citation>
    <scope>NUCLEOTIDE SEQUENCE [LARGE SCALE GENOMIC DNA]</scope>
    <source>
        <strain evidence="4">CGMCC 1.10131</strain>
    </source>
</reference>
<keyword evidence="1" id="KW-0378">Hydrolase</keyword>
<feature type="domain" description="Amidohydrolase-related" evidence="2">
    <location>
        <begin position="269"/>
        <end position="376"/>
    </location>
</feature>
<dbReference type="EC" id="3.4.19.-" evidence="1"/>
<protein>
    <recommendedName>
        <fullName evidence="1">Isoaspartyl dipeptidase</fullName>
        <ecNumber evidence="1">3.4.19.-</ecNumber>
    </recommendedName>
</protein>
<comment type="cofactor">
    <cofactor evidence="1">
        <name>Zn(2+)</name>
        <dbReference type="ChEBI" id="CHEBI:29105"/>
    </cofactor>
    <text evidence="1">Binds 2 Zn(2+) ions per subunit.</text>
</comment>
<comment type="function">
    <text evidence="1">Catalyzes the hydrolytic cleavage of a subset of L-isoaspartyl (L-beta-aspartyl) dipeptides. Used to degrade proteins damaged by L-isoaspartyl residues formation.</text>
</comment>
<keyword evidence="1" id="KW-0862">Zinc</keyword>
<dbReference type="Pfam" id="PF01979">
    <property type="entry name" value="Amidohydro_1"/>
    <property type="match status" value="1"/>
</dbReference>
<keyword evidence="1" id="KW-0645">Protease</keyword>
<comment type="PTM">
    <text evidence="1">Carboxylation allows a single lysine to coordinate two zinc ions.</text>
</comment>
<dbReference type="SUPFAM" id="SSF51556">
    <property type="entry name" value="Metallo-dependent hydrolases"/>
    <property type="match status" value="1"/>
</dbReference>
<dbReference type="NCBIfam" id="TIGR01975">
    <property type="entry name" value="isoAsp_dipep"/>
    <property type="match status" value="1"/>
</dbReference>
<comment type="similarity">
    <text evidence="1">Belongs to the peptidase M38 family.</text>
</comment>
<dbReference type="EMBL" id="BMDY01000013">
    <property type="protein sequence ID" value="GGB09686.1"/>
    <property type="molecule type" value="Genomic_DNA"/>
</dbReference>
<organism evidence="3 4">
    <name type="scientific">Agarivorans gilvus</name>
    <dbReference type="NCBI Taxonomy" id="680279"/>
    <lineage>
        <taxon>Bacteria</taxon>
        <taxon>Pseudomonadati</taxon>
        <taxon>Pseudomonadota</taxon>
        <taxon>Gammaproteobacteria</taxon>
        <taxon>Alteromonadales</taxon>
        <taxon>Alteromonadaceae</taxon>
        <taxon>Agarivorans</taxon>
    </lineage>
</organism>
<dbReference type="InterPro" id="IPR011059">
    <property type="entry name" value="Metal-dep_hydrolase_composite"/>
</dbReference>
<dbReference type="Gene3D" id="2.30.40.10">
    <property type="entry name" value="Urease, subunit C, domain 1"/>
    <property type="match status" value="1"/>
</dbReference>
<dbReference type="SUPFAM" id="SSF51338">
    <property type="entry name" value="Composite domain of metallo-dependent hydrolases"/>
    <property type="match status" value="1"/>
</dbReference>
<dbReference type="InterPro" id="IPR010229">
    <property type="entry name" value="Pept_M38_dipep"/>
</dbReference>
<keyword evidence="1" id="KW-0479">Metal-binding</keyword>
<evidence type="ECO:0000256" key="1">
    <source>
        <dbReference type="PIRNR" id="PIRNR001238"/>
    </source>
</evidence>
<dbReference type="RefSeq" id="WP_055734736.1">
    <property type="nucleotide sequence ID" value="NZ_BMDY01000013.1"/>
</dbReference>